<accession>A0ABM7GHU0</accession>
<dbReference type="EMBL" id="AP019416">
    <property type="protein sequence ID" value="BBI50187.1"/>
    <property type="molecule type" value="Genomic_DNA"/>
</dbReference>
<reference evidence="3" key="1">
    <citation type="journal article" date="2019" name="Microbiol. Resour. Announc.">
        <title>Complete Genome Sequence of Halomonas olivaria, a Moderately Halophilic Bacterium Isolated from Olive Processing Effluents, Obtained by Nanopore Sequencing.</title>
        <authorList>
            <person name="Nagata S."/>
            <person name="Ii K.M."/>
            <person name="Tsukimi T."/>
            <person name="Miura M.C."/>
            <person name="Galipon J."/>
            <person name="Arakawa K."/>
        </authorList>
    </citation>
    <scope>NUCLEOTIDE SEQUENCE [LARGE SCALE GENOMIC DNA]</scope>
    <source>
        <strain evidence="3">TYRC17</strain>
    </source>
</reference>
<dbReference type="Proteomes" id="UP000289555">
    <property type="component" value="Chromosome"/>
</dbReference>
<feature type="region of interest" description="Disordered" evidence="1">
    <location>
        <begin position="46"/>
        <end position="76"/>
    </location>
</feature>
<organism evidence="2 3">
    <name type="scientific">Vreelandella olivaria</name>
    <dbReference type="NCBI Taxonomy" id="390919"/>
    <lineage>
        <taxon>Bacteria</taxon>
        <taxon>Pseudomonadati</taxon>
        <taxon>Pseudomonadota</taxon>
        <taxon>Gammaproteobacteria</taxon>
        <taxon>Oceanospirillales</taxon>
        <taxon>Halomonadaceae</taxon>
        <taxon>Vreelandella</taxon>
    </lineage>
</organism>
<evidence type="ECO:0000313" key="3">
    <source>
        <dbReference type="Proteomes" id="UP000289555"/>
    </source>
</evidence>
<dbReference type="Pfam" id="PF00309">
    <property type="entry name" value="Sigma54_AID"/>
    <property type="match status" value="1"/>
</dbReference>
<evidence type="ECO:0000313" key="2">
    <source>
        <dbReference type="EMBL" id="BBI50187.1"/>
    </source>
</evidence>
<evidence type="ECO:0000256" key="1">
    <source>
        <dbReference type="SAM" id="MobiDB-lite"/>
    </source>
</evidence>
<sequence>MVMKASLQLRIGTQLTMTPQLQQAIALLQLSTLDLRQEIQQALDANPMLEQEDEFSEQAVSEPKEEEWSESIPTELSVDSDGPIPIKIWVARGAAAAKAPISSVRRPGRAYMGTCCGSLP</sequence>
<dbReference type="InterPro" id="IPR000394">
    <property type="entry name" value="RNA_pol_sigma_54"/>
</dbReference>
<dbReference type="PANTHER" id="PTHR32248">
    <property type="entry name" value="RNA POLYMERASE SIGMA-54 FACTOR"/>
    <property type="match status" value="1"/>
</dbReference>
<keyword evidence="3" id="KW-1185">Reference proteome</keyword>
<dbReference type="PANTHER" id="PTHR32248:SF4">
    <property type="entry name" value="RNA POLYMERASE SIGMA-54 FACTOR"/>
    <property type="match status" value="1"/>
</dbReference>
<proteinExistence type="predicted"/>
<name>A0ABM7GHU0_9GAMM</name>
<protein>
    <submittedName>
        <fullName evidence="2">Uncharacterized protein</fullName>
    </submittedName>
</protein>
<gene>
    <name evidence="2" type="ORF">HORIV_26080</name>
</gene>